<dbReference type="SMART" id="SM00248">
    <property type="entry name" value="ANK"/>
    <property type="match status" value="4"/>
</dbReference>
<keyword evidence="5" id="KW-1185">Reference proteome</keyword>
<dbReference type="InterPro" id="IPR026961">
    <property type="entry name" value="PGG_dom"/>
</dbReference>
<dbReference type="InterPro" id="IPR002110">
    <property type="entry name" value="Ankyrin_rpt"/>
</dbReference>
<protein>
    <recommendedName>
        <fullName evidence="3">PGG domain-containing protein</fullName>
    </recommendedName>
</protein>
<name>A0AAN9PA84_CROPI</name>
<gene>
    <name evidence="4" type="ORF">RIF29_04145</name>
</gene>
<keyword evidence="2" id="KW-0812">Transmembrane</keyword>
<dbReference type="AlphaFoldDB" id="A0AAN9PA84"/>
<evidence type="ECO:0000313" key="5">
    <source>
        <dbReference type="Proteomes" id="UP001372338"/>
    </source>
</evidence>
<comment type="subcellular location">
    <subcellularLocation>
        <location evidence="1">Cell membrane</location>
        <topology evidence="1">Peripheral membrane protein</topology>
        <orientation evidence="1">Cytoplasmic side</orientation>
    </subcellularLocation>
</comment>
<keyword evidence="2" id="KW-0472">Membrane</keyword>
<dbReference type="InterPro" id="IPR036770">
    <property type="entry name" value="Ankyrin_rpt-contain_sf"/>
</dbReference>
<reference evidence="4 5" key="1">
    <citation type="submission" date="2024-01" db="EMBL/GenBank/DDBJ databases">
        <title>The genomes of 5 underutilized Papilionoideae crops provide insights into root nodulation and disease resistanc.</title>
        <authorList>
            <person name="Yuan L."/>
        </authorList>
    </citation>
    <scope>NUCLEOTIDE SEQUENCE [LARGE SCALE GENOMIC DNA]</scope>
    <source>
        <strain evidence="4">ZHUSHIDOU_FW_LH</strain>
        <tissue evidence="4">Leaf</tissue>
    </source>
</reference>
<dbReference type="EMBL" id="JAYWIO010000001">
    <property type="protein sequence ID" value="KAK7290029.1"/>
    <property type="molecule type" value="Genomic_DNA"/>
</dbReference>
<dbReference type="Pfam" id="PF12796">
    <property type="entry name" value="Ank_2"/>
    <property type="match status" value="1"/>
</dbReference>
<feature type="domain" description="PGG" evidence="3">
    <location>
        <begin position="392"/>
        <end position="502"/>
    </location>
</feature>
<organism evidence="4 5">
    <name type="scientific">Crotalaria pallida</name>
    <name type="common">Smooth rattlebox</name>
    <name type="synonym">Crotalaria striata</name>
    <dbReference type="NCBI Taxonomy" id="3830"/>
    <lineage>
        <taxon>Eukaryota</taxon>
        <taxon>Viridiplantae</taxon>
        <taxon>Streptophyta</taxon>
        <taxon>Embryophyta</taxon>
        <taxon>Tracheophyta</taxon>
        <taxon>Spermatophyta</taxon>
        <taxon>Magnoliopsida</taxon>
        <taxon>eudicotyledons</taxon>
        <taxon>Gunneridae</taxon>
        <taxon>Pentapetalae</taxon>
        <taxon>rosids</taxon>
        <taxon>fabids</taxon>
        <taxon>Fabales</taxon>
        <taxon>Fabaceae</taxon>
        <taxon>Papilionoideae</taxon>
        <taxon>50 kb inversion clade</taxon>
        <taxon>genistoids sensu lato</taxon>
        <taxon>core genistoids</taxon>
        <taxon>Crotalarieae</taxon>
        <taxon>Crotalaria</taxon>
    </lineage>
</organism>
<sequence>MDNFLELCVPLHKLALKGNWLAAKHVLDQDTRLRNAAIAHGCPTILHIAAGANQYKFVEELLRFMDKDQDYSDLELRDSKGNTAFAFAVAAGNMRIVDLMLQRNPNLPTIRGGDGVTPLQFAALQGKCKMALYLYDMTKHVFEIEDWDLLFFTCINTGNYALALKMVEEREVLAFSRDGNGEPGNTGLHLLAQKPLDCCCQNLEHGTPIKINPGMKQHVVLQLVKFLWETILRIKHSKQEIRDIISQPSQLLFDAAKVGNFGFLSELISAYPSLIWETDNNNQTIIHIAVLYRHASIFNLVHEIGTQKDIIVTYKENTEKNTLLHLAAKLAPPSQLELVSGAAFQMSHEISWFEEVSKIMQPSYRNMRNSKDLTARELFTREHAKLKSKGESWTKGTAESCMLISTVIATGVFSAAIQLPGGNNDKGSPNYLDKIAFLVFAISDAIAFISSATSISIFLSILVSRFAEYDFHKSLPLKLIIGLIMLFISITSMMVAFSSIFFITYYHGLKWVPSFVSIFACLPIFLFIFLQYPLWSAIIYSTYYCRTLFKPRIKMLYVLEK</sequence>
<evidence type="ECO:0000256" key="2">
    <source>
        <dbReference type="SAM" id="Phobius"/>
    </source>
</evidence>
<proteinExistence type="predicted"/>
<evidence type="ECO:0000259" key="3">
    <source>
        <dbReference type="Pfam" id="PF13962"/>
    </source>
</evidence>
<dbReference type="Proteomes" id="UP001372338">
    <property type="component" value="Unassembled WGS sequence"/>
</dbReference>
<evidence type="ECO:0000256" key="1">
    <source>
        <dbReference type="ARBA" id="ARBA00004413"/>
    </source>
</evidence>
<dbReference type="PANTHER" id="PTHR24177">
    <property type="entry name" value="CASKIN"/>
    <property type="match status" value="1"/>
</dbReference>
<keyword evidence="2" id="KW-1133">Transmembrane helix</keyword>
<dbReference type="Pfam" id="PF13962">
    <property type="entry name" value="PGG"/>
    <property type="match status" value="1"/>
</dbReference>
<evidence type="ECO:0000313" key="4">
    <source>
        <dbReference type="EMBL" id="KAK7290029.1"/>
    </source>
</evidence>
<accession>A0AAN9PA84</accession>
<dbReference type="SUPFAM" id="SSF48403">
    <property type="entry name" value="Ankyrin repeat"/>
    <property type="match status" value="1"/>
</dbReference>
<feature type="transmembrane region" description="Helical" evidence="2">
    <location>
        <begin position="475"/>
        <end position="503"/>
    </location>
</feature>
<feature type="transmembrane region" description="Helical" evidence="2">
    <location>
        <begin position="437"/>
        <end position="463"/>
    </location>
</feature>
<comment type="caution">
    <text evidence="4">The sequence shown here is derived from an EMBL/GenBank/DDBJ whole genome shotgun (WGS) entry which is preliminary data.</text>
</comment>
<dbReference type="Gene3D" id="1.25.40.20">
    <property type="entry name" value="Ankyrin repeat-containing domain"/>
    <property type="match status" value="2"/>
</dbReference>
<feature type="transmembrane region" description="Helical" evidence="2">
    <location>
        <begin position="515"/>
        <end position="545"/>
    </location>
</feature>
<dbReference type="GO" id="GO:0005886">
    <property type="term" value="C:plasma membrane"/>
    <property type="evidence" value="ECO:0007669"/>
    <property type="project" value="UniProtKB-SubCell"/>
</dbReference>
<dbReference type="PANTHER" id="PTHR24177:SF437">
    <property type="entry name" value="ANKYRIN REPEAT PROTEIN"/>
    <property type="match status" value="1"/>
</dbReference>